<proteinExistence type="predicted"/>
<dbReference type="RefSeq" id="WP_035248948.1">
    <property type="nucleotide sequence ID" value="NZ_ARXU01000010.1"/>
</dbReference>
<dbReference type="Gene3D" id="3.60.10.10">
    <property type="entry name" value="Endonuclease/exonuclease/phosphatase"/>
    <property type="match status" value="1"/>
</dbReference>
<feature type="domain" description="Endonuclease/exonuclease/phosphatase" evidence="1">
    <location>
        <begin position="4"/>
        <end position="241"/>
    </location>
</feature>
<dbReference type="Proteomes" id="UP000029443">
    <property type="component" value="Unassembled WGS sequence"/>
</dbReference>
<dbReference type="GO" id="GO:0004519">
    <property type="term" value="F:endonuclease activity"/>
    <property type="evidence" value="ECO:0007669"/>
    <property type="project" value="UniProtKB-KW"/>
</dbReference>
<name>A0ABR4WBF5_9GAMM</name>
<evidence type="ECO:0000313" key="3">
    <source>
        <dbReference type="Proteomes" id="UP000029443"/>
    </source>
</evidence>
<sequence>MKVVTWNCNGALRLKLAEADSLQADVLVVQECEDPARSTPAYREWAGSYLWLGESKNRGIGIFPRNGHRVEKLDWSGSFSVPGLFSKSETLSWVTEDLRLFLPFTINRDFTLLSVWTKGRNEEVFGYMGQFWKYLQIHREDLNRSKTIILGDFNSNVRWDKPDRWWNHSDVVAELQEMGFKSQYHRVFKEEEGNESCPTFFMQRNRDKPYHIDYVFTSSDFSEECNLQVGQHDEWISISDHVPLTLSIKS</sequence>
<keyword evidence="2" id="KW-0255">Endonuclease</keyword>
<keyword evidence="2" id="KW-0540">Nuclease</keyword>
<keyword evidence="3" id="KW-1185">Reference proteome</keyword>
<dbReference type="InterPro" id="IPR036691">
    <property type="entry name" value="Endo/exonu/phosph_ase_sf"/>
</dbReference>
<keyword evidence="2" id="KW-0378">Hydrolase</keyword>
<dbReference type="EMBL" id="ARXU01000010">
    <property type="protein sequence ID" value="KGD60529.1"/>
    <property type="molecule type" value="Genomic_DNA"/>
</dbReference>
<dbReference type="InterPro" id="IPR005135">
    <property type="entry name" value="Endo/exonuclease/phosphatase"/>
</dbReference>
<evidence type="ECO:0000313" key="2">
    <source>
        <dbReference type="EMBL" id="KGD60529.1"/>
    </source>
</evidence>
<evidence type="ECO:0000259" key="1">
    <source>
        <dbReference type="Pfam" id="PF03372"/>
    </source>
</evidence>
<comment type="caution">
    <text evidence="2">The sequence shown here is derived from an EMBL/GenBank/DDBJ whole genome shotgun (WGS) entry which is preliminary data.</text>
</comment>
<accession>A0ABR4WBF5</accession>
<gene>
    <name evidence="2" type="ORF">T9A_02485</name>
</gene>
<reference evidence="2 3" key="1">
    <citation type="submission" date="2012-09" db="EMBL/GenBank/DDBJ databases">
        <title>Genome Sequence of alkane-degrading Bacterium Alcanivorax jadensis T9.</title>
        <authorList>
            <person name="Lai Q."/>
            <person name="Shao Z."/>
        </authorList>
    </citation>
    <scope>NUCLEOTIDE SEQUENCE [LARGE SCALE GENOMIC DNA]</scope>
    <source>
        <strain evidence="2 3">T9</strain>
    </source>
</reference>
<organism evidence="2 3">
    <name type="scientific">Alcanivorax jadensis T9</name>
    <dbReference type="NCBI Taxonomy" id="1177181"/>
    <lineage>
        <taxon>Bacteria</taxon>
        <taxon>Pseudomonadati</taxon>
        <taxon>Pseudomonadota</taxon>
        <taxon>Gammaproteobacteria</taxon>
        <taxon>Oceanospirillales</taxon>
        <taxon>Alcanivoracaceae</taxon>
        <taxon>Alcanivorax</taxon>
    </lineage>
</organism>
<dbReference type="Pfam" id="PF03372">
    <property type="entry name" value="Exo_endo_phos"/>
    <property type="match status" value="1"/>
</dbReference>
<dbReference type="SUPFAM" id="SSF56219">
    <property type="entry name" value="DNase I-like"/>
    <property type="match status" value="1"/>
</dbReference>
<protein>
    <submittedName>
        <fullName evidence="2">Endonuclease/exonuclease/phosphatase</fullName>
    </submittedName>
</protein>